<name>A0AC61RAJ3_9BACT</name>
<accession>A0AC61RAJ3</accession>
<comment type="caution">
    <text evidence="1">The sequence shown here is derived from an EMBL/GenBank/DDBJ whole genome shotgun (WGS) entry which is preliminary data.</text>
</comment>
<evidence type="ECO:0000313" key="1">
    <source>
        <dbReference type="EMBL" id="TGY76312.1"/>
    </source>
</evidence>
<dbReference type="EMBL" id="SRYB01000042">
    <property type="protein sequence ID" value="TGY76312.1"/>
    <property type="molecule type" value="Genomic_DNA"/>
</dbReference>
<organism evidence="1 2">
    <name type="scientific">Lepagella muris</name>
    <dbReference type="NCBI Taxonomy" id="3032870"/>
    <lineage>
        <taxon>Bacteria</taxon>
        <taxon>Pseudomonadati</taxon>
        <taxon>Bacteroidota</taxon>
        <taxon>Bacteroidia</taxon>
        <taxon>Bacteroidales</taxon>
        <taxon>Muribaculaceae</taxon>
        <taxon>Lepagella</taxon>
    </lineage>
</organism>
<reference evidence="1" key="1">
    <citation type="submission" date="2019-04" db="EMBL/GenBank/DDBJ databases">
        <title>Microbes associate with the intestines of laboratory mice.</title>
        <authorList>
            <person name="Navarre W."/>
            <person name="Wong E."/>
            <person name="Huang K."/>
            <person name="Tropini C."/>
            <person name="Ng K."/>
            <person name="Yu B."/>
        </authorList>
    </citation>
    <scope>NUCLEOTIDE SEQUENCE</scope>
    <source>
        <strain evidence="1">NM04_E33</strain>
    </source>
</reference>
<sequence length="136" mass="15160">MATPAAFAFKSYTFTNVEMNMGLFSDQSPLDLSFSPSGVFDPTTSSYYLSFAFTATQGEELIVKIICEAVFEFKEPLSITEIPDYFYPNSLAIVFPYVRAFVSSVTLQANIDEPILIPTLNLTGLQTILKENTQLR</sequence>
<keyword evidence="2" id="KW-1185">Reference proteome</keyword>
<dbReference type="Proteomes" id="UP000306319">
    <property type="component" value="Unassembled WGS sequence"/>
</dbReference>
<proteinExistence type="predicted"/>
<evidence type="ECO:0000313" key="2">
    <source>
        <dbReference type="Proteomes" id="UP000306319"/>
    </source>
</evidence>
<gene>
    <name evidence="1" type="ORF">E5331_18455</name>
</gene>
<protein>
    <submittedName>
        <fullName evidence="1">Uncharacterized protein</fullName>
    </submittedName>
</protein>